<evidence type="ECO:0000313" key="9">
    <source>
        <dbReference type="Proteomes" id="UP001222325"/>
    </source>
</evidence>
<evidence type="ECO:0000313" key="8">
    <source>
        <dbReference type="EMBL" id="KAJ7075596.1"/>
    </source>
</evidence>
<keyword evidence="6 7" id="KW-0472">Membrane</keyword>
<gene>
    <name evidence="8" type="ORF">B0H15DRAFT_806094</name>
</gene>
<dbReference type="GO" id="GO:0016020">
    <property type="term" value="C:membrane"/>
    <property type="evidence" value="ECO:0007669"/>
    <property type="project" value="UniProtKB-SubCell"/>
</dbReference>
<proteinExistence type="inferred from homology"/>
<name>A0AAD6TUP3_9AGAR</name>
<sequence length="273" mass="29834">MPQGLDTGTVVADVAILASVAYADTAVEEKTSSESESFDDDKVSVSDIEKGAGGIDLEKDILDVKGDDDDPAYAALPRIVRELCDFEDDPSIPVLTWRARGMANPDGVFPFYFVQIASLYIGKLMAAGLPSQQIGFGRFKFELSRNMSQSSSRKTASGTNVSAVLIVRSANTGATNNLGDYVLSPLAVFYNKPMNGWLAILFMWSAVFVGFSFATLARTFLIDNPTTAKDIPAHTSTSVLNAMRASFEMDSRTVRKQMRVFWLGILAFFMWEV</sequence>
<evidence type="ECO:0000256" key="7">
    <source>
        <dbReference type="SAM" id="Phobius"/>
    </source>
</evidence>
<keyword evidence="3" id="KW-0813">Transport</keyword>
<keyword evidence="9" id="KW-1185">Reference proteome</keyword>
<reference evidence="8" key="1">
    <citation type="submission" date="2023-03" db="EMBL/GenBank/DDBJ databases">
        <title>Massive genome expansion in bonnet fungi (Mycena s.s.) driven by repeated elements and novel gene families across ecological guilds.</title>
        <authorList>
            <consortium name="Lawrence Berkeley National Laboratory"/>
            <person name="Harder C.B."/>
            <person name="Miyauchi S."/>
            <person name="Viragh M."/>
            <person name="Kuo A."/>
            <person name="Thoen E."/>
            <person name="Andreopoulos B."/>
            <person name="Lu D."/>
            <person name="Skrede I."/>
            <person name="Drula E."/>
            <person name="Henrissat B."/>
            <person name="Morin E."/>
            <person name="Kohler A."/>
            <person name="Barry K."/>
            <person name="LaButti K."/>
            <person name="Morin E."/>
            <person name="Salamov A."/>
            <person name="Lipzen A."/>
            <person name="Mereny Z."/>
            <person name="Hegedus B."/>
            <person name="Baldrian P."/>
            <person name="Stursova M."/>
            <person name="Weitz H."/>
            <person name="Taylor A."/>
            <person name="Grigoriev I.V."/>
            <person name="Nagy L.G."/>
            <person name="Martin F."/>
            <person name="Kauserud H."/>
        </authorList>
    </citation>
    <scope>NUCLEOTIDE SEQUENCE</scope>
    <source>
        <strain evidence="8">CBHHK173m</strain>
    </source>
</reference>
<dbReference type="GO" id="GO:0035673">
    <property type="term" value="F:oligopeptide transmembrane transporter activity"/>
    <property type="evidence" value="ECO:0007669"/>
    <property type="project" value="InterPro"/>
</dbReference>
<comment type="subcellular location">
    <subcellularLocation>
        <location evidence="1">Membrane</location>
        <topology evidence="1">Multi-pass membrane protein</topology>
    </subcellularLocation>
</comment>
<feature type="transmembrane region" description="Helical" evidence="7">
    <location>
        <begin position="196"/>
        <end position="217"/>
    </location>
</feature>
<evidence type="ECO:0000256" key="3">
    <source>
        <dbReference type="ARBA" id="ARBA00022448"/>
    </source>
</evidence>
<evidence type="ECO:0000256" key="4">
    <source>
        <dbReference type="ARBA" id="ARBA00022692"/>
    </source>
</evidence>
<evidence type="ECO:0000256" key="6">
    <source>
        <dbReference type="ARBA" id="ARBA00023136"/>
    </source>
</evidence>
<evidence type="ECO:0000256" key="1">
    <source>
        <dbReference type="ARBA" id="ARBA00004141"/>
    </source>
</evidence>
<accession>A0AAD6TUP3</accession>
<keyword evidence="4 7" id="KW-0812">Transmembrane</keyword>
<evidence type="ECO:0000256" key="5">
    <source>
        <dbReference type="ARBA" id="ARBA00022989"/>
    </source>
</evidence>
<comment type="similarity">
    <text evidence="2">Belongs to the oligopeptide OPT transporter family.</text>
</comment>
<dbReference type="EMBL" id="JARJCN010000092">
    <property type="protein sequence ID" value="KAJ7075596.1"/>
    <property type="molecule type" value="Genomic_DNA"/>
</dbReference>
<dbReference type="InterPro" id="IPR004813">
    <property type="entry name" value="OPT"/>
</dbReference>
<dbReference type="Proteomes" id="UP001222325">
    <property type="component" value="Unassembled WGS sequence"/>
</dbReference>
<dbReference type="AlphaFoldDB" id="A0AAD6TUP3"/>
<evidence type="ECO:0000256" key="2">
    <source>
        <dbReference type="ARBA" id="ARBA00008807"/>
    </source>
</evidence>
<comment type="caution">
    <text evidence="8">The sequence shown here is derived from an EMBL/GenBank/DDBJ whole genome shotgun (WGS) entry which is preliminary data.</text>
</comment>
<organism evidence="8 9">
    <name type="scientific">Mycena belliarum</name>
    <dbReference type="NCBI Taxonomy" id="1033014"/>
    <lineage>
        <taxon>Eukaryota</taxon>
        <taxon>Fungi</taxon>
        <taxon>Dikarya</taxon>
        <taxon>Basidiomycota</taxon>
        <taxon>Agaricomycotina</taxon>
        <taxon>Agaricomycetes</taxon>
        <taxon>Agaricomycetidae</taxon>
        <taxon>Agaricales</taxon>
        <taxon>Marasmiineae</taxon>
        <taxon>Mycenaceae</taxon>
        <taxon>Mycena</taxon>
    </lineage>
</organism>
<keyword evidence="5 7" id="KW-1133">Transmembrane helix</keyword>
<protein>
    <submittedName>
        <fullName evidence="8">Uncharacterized protein</fullName>
    </submittedName>
</protein>
<dbReference type="Pfam" id="PF03169">
    <property type="entry name" value="OPT"/>
    <property type="match status" value="1"/>
</dbReference>